<dbReference type="GeneID" id="31363166"/>
<feature type="coiled-coil region" evidence="1">
    <location>
        <begin position="58"/>
        <end position="85"/>
    </location>
</feature>
<evidence type="ECO:0000313" key="3">
    <source>
        <dbReference type="Proteomes" id="UP000001396"/>
    </source>
</evidence>
<organism evidence="2 3">
    <name type="scientific">Heterostelium pallidum (strain ATCC 26659 / Pp 5 / PN500)</name>
    <name type="common">Cellular slime mold</name>
    <name type="synonym">Polysphondylium pallidum</name>
    <dbReference type="NCBI Taxonomy" id="670386"/>
    <lineage>
        <taxon>Eukaryota</taxon>
        <taxon>Amoebozoa</taxon>
        <taxon>Evosea</taxon>
        <taxon>Eumycetozoa</taxon>
        <taxon>Dictyostelia</taxon>
        <taxon>Acytosteliales</taxon>
        <taxon>Acytosteliaceae</taxon>
        <taxon>Heterostelium</taxon>
    </lineage>
</organism>
<evidence type="ECO:0000313" key="2">
    <source>
        <dbReference type="EMBL" id="EFA79267.1"/>
    </source>
</evidence>
<dbReference type="InParanoid" id="D3BGN3"/>
<comment type="caution">
    <text evidence="2">The sequence shown here is derived from an EMBL/GenBank/DDBJ whole genome shotgun (WGS) entry which is preliminary data.</text>
</comment>
<dbReference type="EMBL" id="ADBJ01000035">
    <property type="protein sequence ID" value="EFA79267.1"/>
    <property type="molecule type" value="Genomic_DNA"/>
</dbReference>
<dbReference type="AlphaFoldDB" id="D3BGN3"/>
<accession>D3BGN3</accession>
<sequence length="209" mass="23915">MEPLSPKQNICDNNDNSNIEIQKSEINFIFIKETYYQETQKSTFSTHFSQNVNLLGDVITYEALLEEAKKTLDEESKKKTEYNESHNLQLAIPVDKDQYDALFSHPKSKGILDGKSPVYYKIPKTFADKQTFSLVNGFINLIENRSVLGNQLHSHPNIHPFNNILTTKIAFNVPDKDIKNYIESTGCTPKLPQRCISTKELHFIFQGGI</sequence>
<dbReference type="RefSeq" id="XP_020431388.1">
    <property type="nucleotide sequence ID" value="XM_020578519.1"/>
</dbReference>
<proteinExistence type="predicted"/>
<protein>
    <submittedName>
        <fullName evidence="2">Uncharacterized protein</fullName>
    </submittedName>
</protein>
<dbReference type="Proteomes" id="UP000001396">
    <property type="component" value="Unassembled WGS sequence"/>
</dbReference>
<gene>
    <name evidence="2" type="ORF">PPL_07685</name>
</gene>
<reference evidence="2 3" key="1">
    <citation type="journal article" date="2011" name="Genome Res.">
        <title>Phylogeny-wide analysis of social amoeba genomes highlights ancient origins for complex intercellular communication.</title>
        <authorList>
            <person name="Heidel A.J."/>
            <person name="Lawal H.M."/>
            <person name="Felder M."/>
            <person name="Schilde C."/>
            <person name="Helps N.R."/>
            <person name="Tunggal B."/>
            <person name="Rivero F."/>
            <person name="John U."/>
            <person name="Schleicher M."/>
            <person name="Eichinger L."/>
            <person name="Platzer M."/>
            <person name="Noegel A.A."/>
            <person name="Schaap P."/>
            <person name="Gloeckner G."/>
        </authorList>
    </citation>
    <scope>NUCLEOTIDE SEQUENCE [LARGE SCALE GENOMIC DNA]</scope>
    <source>
        <strain evidence="3">ATCC 26659 / Pp 5 / PN500</strain>
    </source>
</reference>
<evidence type="ECO:0000256" key="1">
    <source>
        <dbReference type="SAM" id="Coils"/>
    </source>
</evidence>
<name>D3BGN3_HETP5</name>
<keyword evidence="3" id="KW-1185">Reference proteome</keyword>
<keyword evidence="1" id="KW-0175">Coiled coil</keyword>